<reference evidence="3 4" key="1">
    <citation type="journal article" date="2024" name="Plant J.">
        <title>Genome sequences and population genomics reveal climatic adaptation and genomic divergence between two closely related sweetgum species.</title>
        <authorList>
            <person name="Xu W.Q."/>
            <person name="Ren C.Q."/>
            <person name="Zhang X.Y."/>
            <person name="Comes H.P."/>
            <person name="Liu X.H."/>
            <person name="Li Y.G."/>
            <person name="Kettle C.J."/>
            <person name="Jalonen R."/>
            <person name="Gaisberger H."/>
            <person name="Ma Y.Z."/>
            <person name="Qiu Y.X."/>
        </authorList>
    </citation>
    <scope>NUCLEOTIDE SEQUENCE [LARGE SCALE GENOMIC DNA]</scope>
    <source>
        <strain evidence="3">Hangzhou</strain>
    </source>
</reference>
<evidence type="ECO:0000259" key="2">
    <source>
        <dbReference type="Pfam" id="PF03732"/>
    </source>
</evidence>
<organism evidence="3 4">
    <name type="scientific">Liquidambar formosana</name>
    <name type="common">Formosan gum</name>
    <dbReference type="NCBI Taxonomy" id="63359"/>
    <lineage>
        <taxon>Eukaryota</taxon>
        <taxon>Viridiplantae</taxon>
        <taxon>Streptophyta</taxon>
        <taxon>Embryophyta</taxon>
        <taxon>Tracheophyta</taxon>
        <taxon>Spermatophyta</taxon>
        <taxon>Magnoliopsida</taxon>
        <taxon>eudicotyledons</taxon>
        <taxon>Gunneridae</taxon>
        <taxon>Pentapetalae</taxon>
        <taxon>Saxifragales</taxon>
        <taxon>Altingiaceae</taxon>
        <taxon>Liquidambar</taxon>
    </lineage>
</organism>
<evidence type="ECO:0000313" key="4">
    <source>
        <dbReference type="Proteomes" id="UP001415857"/>
    </source>
</evidence>
<dbReference type="PANTHER" id="PTHR33223:SF10">
    <property type="entry name" value="AMINOTRANSFERASE-LIKE PLANT MOBILE DOMAIN-CONTAINING PROTEIN"/>
    <property type="match status" value="1"/>
</dbReference>
<accession>A0AAP0RJU7</accession>
<dbReference type="PANTHER" id="PTHR33223">
    <property type="entry name" value="CCHC-TYPE DOMAIN-CONTAINING PROTEIN"/>
    <property type="match status" value="1"/>
</dbReference>
<feature type="region of interest" description="Disordered" evidence="1">
    <location>
        <begin position="150"/>
        <end position="193"/>
    </location>
</feature>
<evidence type="ECO:0000313" key="3">
    <source>
        <dbReference type="EMBL" id="KAK9278518.1"/>
    </source>
</evidence>
<dbReference type="AlphaFoldDB" id="A0AAP0RJU7"/>
<dbReference type="Pfam" id="PF03732">
    <property type="entry name" value="Retrotrans_gag"/>
    <property type="match status" value="1"/>
</dbReference>
<dbReference type="Proteomes" id="UP001415857">
    <property type="component" value="Unassembled WGS sequence"/>
</dbReference>
<comment type="caution">
    <text evidence="3">The sequence shown here is derived from an EMBL/GenBank/DDBJ whole genome shotgun (WGS) entry which is preliminary data.</text>
</comment>
<feature type="region of interest" description="Disordered" evidence="1">
    <location>
        <begin position="96"/>
        <end position="123"/>
    </location>
</feature>
<feature type="compositionally biased region" description="Basic and acidic residues" evidence="1">
    <location>
        <begin position="150"/>
        <end position="171"/>
    </location>
</feature>
<dbReference type="EMBL" id="JBBPBK010000009">
    <property type="protein sequence ID" value="KAK9278518.1"/>
    <property type="molecule type" value="Genomic_DNA"/>
</dbReference>
<protein>
    <recommendedName>
        <fullName evidence="2">Retrotransposon gag domain-containing protein</fullName>
    </recommendedName>
</protein>
<gene>
    <name evidence="3" type="ORF">L1049_028086</name>
</gene>
<dbReference type="InterPro" id="IPR005162">
    <property type="entry name" value="Retrotrans_gag_dom"/>
</dbReference>
<name>A0AAP0RJU7_LIQFO</name>
<sequence length="217" mass="25102">MYFQSSRRHRKTTTHLFALRQKRDESLKEFLHRFNTETLEVDSVDEKVAIASLMDGLKISRFLFSLSKKPPTTIAKLLTKAERYIAADDLYNAKRDKEGDRRDRKRKELEKSRLEHNGSSKRGDTCYKLKEEIEALIKRGYLLEHLADRGQHHSIEKSSEHREERRPEHLNKPTGGQINVIHGGLTSSRNSMSAHRAHLRKAKRGPPKDVFNIAPGP</sequence>
<keyword evidence="4" id="KW-1185">Reference proteome</keyword>
<evidence type="ECO:0000256" key="1">
    <source>
        <dbReference type="SAM" id="MobiDB-lite"/>
    </source>
</evidence>
<feature type="domain" description="Retrotransposon gag" evidence="2">
    <location>
        <begin position="3"/>
        <end position="58"/>
    </location>
</feature>
<proteinExistence type="predicted"/>